<dbReference type="InterPro" id="IPR039424">
    <property type="entry name" value="SBP_5"/>
</dbReference>
<dbReference type="OrthoDB" id="9796817at2"/>
<accession>A0A0K2SKC5</accession>
<dbReference type="InterPro" id="IPR000914">
    <property type="entry name" value="SBP_5_dom"/>
</dbReference>
<dbReference type="PANTHER" id="PTHR30290">
    <property type="entry name" value="PERIPLASMIC BINDING COMPONENT OF ABC TRANSPORTER"/>
    <property type="match status" value="1"/>
</dbReference>
<keyword evidence="4 5" id="KW-0732">Signal</keyword>
<dbReference type="SUPFAM" id="SSF53850">
    <property type="entry name" value="Periplasmic binding protein-like II"/>
    <property type="match status" value="1"/>
</dbReference>
<evidence type="ECO:0000313" key="8">
    <source>
        <dbReference type="Proteomes" id="UP000065807"/>
    </source>
</evidence>
<evidence type="ECO:0000256" key="1">
    <source>
        <dbReference type="ARBA" id="ARBA00004196"/>
    </source>
</evidence>
<dbReference type="KEGG" id="lpil:LIP_1722"/>
<evidence type="ECO:0000256" key="3">
    <source>
        <dbReference type="ARBA" id="ARBA00022448"/>
    </source>
</evidence>
<dbReference type="GO" id="GO:0030313">
    <property type="term" value="C:cell envelope"/>
    <property type="evidence" value="ECO:0007669"/>
    <property type="project" value="UniProtKB-SubCell"/>
</dbReference>
<dbReference type="Proteomes" id="UP000065807">
    <property type="component" value="Chromosome"/>
</dbReference>
<organism evidence="7 8">
    <name type="scientific">Limnochorda pilosa</name>
    <dbReference type="NCBI Taxonomy" id="1555112"/>
    <lineage>
        <taxon>Bacteria</taxon>
        <taxon>Bacillati</taxon>
        <taxon>Bacillota</taxon>
        <taxon>Limnochordia</taxon>
        <taxon>Limnochordales</taxon>
        <taxon>Limnochordaceae</taxon>
        <taxon>Limnochorda</taxon>
    </lineage>
</organism>
<dbReference type="STRING" id="1555112.LIP_1722"/>
<dbReference type="Gene3D" id="3.10.105.10">
    <property type="entry name" value="Dipeptide-binding Protein, Domain 3"/>
    <property type="match status" value="1"/>
</dbReference>
<name>A0A0K2SKC5_LIMPI</name>
<dbReference type="GO" id="GO:1904680">
    <property type="term" value="F:peptide transmembrane transporter activity"/>
    <property type="evidence" value="ECO:0007669"/>
    <property type="project" value="TreeGrafter"/>
</dbReference>
<reference evidence="8" key="2">
    <citation type="journal article" date="2016" name="Int. J. Syst. Evol. Microbiol.">
        <title>Complete genome sequence and cell structure of Limnochorda pilosa, a Gram-negative spore-former within the phylum Firmicutes.</title>
        <authorList>
            <person name="Watanabe M."/>
            <person name="Kojima H."/>
            <person name="Fukui M."/>
        </authorList>
    </citation>
    <scope>NUCLEOTIDE SEQUENCE [LARGE SCALE GENOMIC DNA]</scope>
    <source>
        <strain evidence="8">HC45</strain>
    </source>
</reference>
<gene>
    <name evidence="7" type="ORF">LIP_1722</name>
</gene>
<dbReference type="EMBL" id="AP014924">
    <property type="protein sequence ID" value="BAS27568.1"/>
    <property type="molecule type" value="Genomic_DNA"/>
</dbReference>
<comment type="similarity">
    <text evidence="2">Belongs to the bacterial solute-binding protein 5 family.</text>
</comment>
<reference evidence="8" key="1">
    <citation type="submission" date="2015-07" db="EMBL/GenBank/DDBJ databases">
        <title>Complete genome sequence and phylogenetic analysis of Limnochorda pilosa.</title>
        <authorList>
            <person name="Watanabe M."/>
            <person name="Kojima H."/>
            <person name="Fukui M."/>
        </authorList>
    </citation>
    <scope>NUCLEOTIDE SEQUENCE [LARGE SCALE GENOMIC DNA]</scope>
    <source>
        <strain evidence="8">HC45</strain>
    </source>
</reference>
<feature type="domain" description="Solute-binding protein family 5" evidence="6">
    <location>
        <begin position="69"/>
        <end position="433"/>
    </location>
</feature>
<dbReference type="AlphaFoldDB" id="A0A0K2SKC5"/>
<dbReference type="GO" id="GO:0015833">
    <property type="term" value="P:peptide transport"/>
    <property type="evidence" value="ECO:0007669"/>
    <property type="project" value="TreeGrafter"/>
</dbReference>
<evidence type="ECO:0000256" key="4">
    <source>
        <dbReference type="ARBA" id="ARBA00022729"/>
    </source>
</evidence>
<dbReference type="GO" id="GO:0042597">
    <property type="term" value="C:periplasmic space"/>
    <property type="evidence" value="ECO:0007669"/>
    <property type="project" value="UniProtKB-ARBA"/>
</dbReference>
<dbReference type="Gene3D" id="3.90.76.10">
    <property type="entry name" value="Dipeptide-binding Protein, Domain 1"/>
    <property type="match status" value="1"/>
</dbReference>
<feature type="signal peptide" evidence="5">
    <location>
        <begin position="1"/>
        <end position="23"/>
    </location>
</feature>
<dbReference type="PATRIC" id="fig|1555112.3.peg.1756"/>
<sequence>MHRPRTLGALLALVLLFGAAAGAQQPLVLGTTDNPPTLEPTESYDFPGWWIIAHTHDGLLQLNPHTEALEPALATSWEISDDGLVYTFHLREGVTFTDGTPFNAEAVKFSFERALKLNGDPVFLIGDIQKVEALDETTARITLGHPDATFLGKLAFDAPAFIVSPTSYTAETVDETEKVTAVQGTIGTGPYRLAQYRPDEIAVLEAYEGYWGPKPPIQQVIVQYFPDASSLALAMRSGSLDVAWRSLNAEDLTAFRRDPRVQVIEGEGGLSLRYIVFDVTFKPFDDARVRQAIAHAVDRDAIIQQAFGGFNRPAYSMVPIGLPFRLETYPHRNLEEARTLLAQAGYTQAEPLSINLWFDASGHYTDREADVAAVLKASLEETGVIQVQLQPLEWGTMVDKFTSGELGFFLLGWYPDYLDPDNYIDPWYSTAGGKSLGTFYSNEEVDRLLVLGRSFVDDARRGQIYRQLQRIQFRDAATIPLWYNTLEHFAVAKPNVKNLLLPADMRLPLWLVEKE</sequence>
<evidence type="ECO:0000313" key="7">
    <source>
        <dbReference type="EMBL" id="BAS27568.1"/>
    </source>
</evidence>
<evidence type="ECO:0000256" key="5">
    <source>
        <dbReference type="SAM" id="SignalP"/>
    </source>
</evidence>
<evidence type="ECO:0000259" key="6">
    <source>
        <dbReference type="Pfam" id="PF00496"/>
    </source>
</evidence>
<protein>
    <submittedName>
        <fullName evidence="7">Peptide ABC transporter substrate-binding protein</fullName>
    </submittedName>
</protein>
<feature type="chain" id="PRO_5005486987" evidence="5">
    <location>
        <begin position="24"/>
        <end position="515"/>
    </location>
</feature>
<keyword evidence="8" id="KW-1185">Reference proteome</keyword>
<keyword evidence="3" id="KW-0813">Transport</keyword>
<dbReference type="Pfam" id="PF00496">
    <property type="entry name" value="SBP_bac_5"/>
    <property type="match status" value="1"/>
</dbReference>
<dbReference type="RefSeq" id="WP_068136615.1">
    <property type="nucleotide sequence ID" value="NZ_AP014924.1"/>
</dbReference>
<dbReference type="Gene3D" id="3.40.190.10">
    <property type="entry name" value="Periplasmic binding protein-like II"/>
    <property type="match status" value="1"/>
</dbReference>
<dbReference type="PANTHER" id="PTHR30290:SF10">
    <property type="entry name" value="PERIPLASMIC OLIGOPEPTIDE-BINDING PROTEIN-RELATED"/>
    <property type="match status" value="1"/>
</dbReference>
<comment type="subcellular location">
    <subcellularLocation>
        <location evidence="1">Cell envelope</location>
    </subcellularLocation>
</comment>
<dbReference type="GO" id="GO:0043190">
    <property type="term" value="C:ATP-binding cassette (ABC) transporter complex"/>
    <property type="evidence" value="ECO:0007669"/>
    <property type="project" value="InterPro"/>
</dbReference>
<evidence type="ECO:0000256" key="2">
    <source>
        <dbReference type="ARBA" id="ARBA00005695"/>
    </source>
</evidence>
<proteinExistence type="inferred from homology"/>
<dbReference type="InterPro" id="IPR030678">
    <property type="entry name" value="Peptide/Ni-bd"/>
</dbReference>
<dbReference type="PIRSF" id="PIRSF002741">
    <property type="entry name" value="MppA"/>
    <property type="match status" value="1"/>
</dbReference>